<comment type="caution">
    <text evidence="2">The sequence shown here is derived from an EMBL/GenBank/DDBJ whole genome shotgun (WGS) entry which is preliminary data.</text>
</comment>
<name>A0A2V1K1T2_9BURK</name>
<evidence type="ECO:0000256" key="1">
    <source>
        <dbReference type="ARBA" id="ARBA00008903"/>
    </source>
</evidence>
<dbReference type="GO" id="GO:0019752">
    <property type="term" value="P:carboxylic acid metabolic process"/>
    <property type="evidence" value="ECO:0007669"/>
    <property type="project" value="UniProtKB-ARBA"/>
</dbReference>
<dbReference type="EMBL" id="QETA01000005">
    <property type="protein sequence ID" value="PWF22086.1"/>
    <property type="molecule type" value="Genomic_DNA"/>
</dbReference>
<dbReference type="Pfam" id="PF02423">
    <property type="entry name" value="OCD_Mu_crystall"/>
    <property type="match status" value="1"/>
</dbReference>
<comment type="similarity">
    <text evidence="1">Belongs to the ornithine cyclodeaminase/mu-crystallin family.</text>
</comment>
<dbReference type="SUPFAM" id="SSF51735">
    <property type="entry name" value="NAD(P)-binding Rossmann-fold domains"/>
    <property type="match status" value="1"/>
</dbReference>
<dbReference type="PANTHER" id="PTHR13812:SF19">
    <property type="entry name" value="KETIMINE REDUCTASE MU-CRYSTALLIN"/>
    <property type="match status" value="1"/>
</dbReference>
<sequence>MQILDQAQTERFLPFDRLLGALEAMFVEGCNVPLRHNHRIGNPGGEDGTLLLMPAWQEGKRLGLKTVSIFSGNGAHALPGLHSTYTLFDGVTGRPLAALDGDVITSRRTAAASALAARWLSRRDARTLLVVGSGRVASLLADAYRSVRPIETVLVWNLHEAGAQALVARLQAAGIDARHAPDLEAAAREADIISCATLSTAPLIKGEWLRPGVHLDLIGSFAPAMRESDDECFRWATVFVDTDEAPMKAGDILEPVKSGAFDPQQIAATLEDLCRGQHAGRSSDTEITLFKAVGTALEDLAAATLAYDAWQQQQQQPG</sequence>
<dbReference type="InterPro" id="IPR003462">
    <property type="entry name" value="ODC_Mu_crystall"/>
</dbReference>
<organism evidence="2 3">
    <name type="scientific">Corticimicrobacter populi</name>
    <dbReference type="NCBI Taxonomy" id="2175229"/>
    <lineage>
        <taxon>Bacteria</taxon>
        <taxon>Pseudomonadati</taxon>
        <taxon>Pseudomonadota</taxon>
        <taxon>Betaproteobacteria</taxon>
        <taxon>Burkholderiales</taxon>
        <taxon>Alcaligenaceae</taxon>
        <taxon>Corticimicrobacter</taxon>
    </lineage>
</organism>
<dbReference type="AlphaFoldDB" id="A0A2V1K1T2"/>
<dbReference type="InterPro" id="IPR036291">
    <property type="entry name" value="NAD(P)-bd_dom_sf"/>
</dbReference>
<dbReference type="GO" id="GO:0005737">
    <property type="term" value="C:cytoplasm"/>
    <property type="evidence" value="ECO:0007669"/>
    <property type="project" value="TreeGrafter"/>
</dbReference>
<evidence type="ECO:0000313" key="3">
    <source>
        <dbReference type="Proteomes" id="UP000245212"/>
    </source>
</evidence>
<dbReference type="Proteomes" id="UP000245212">
    <property type="component" value="Unassembled WGS sequence"/>
</dbReference>
<proteinExistence type="inferred from homology"/>
<accession>A0A2V1K1T2</accession>
<dbReference type="PIRSF" id="PIRSF001439">
    <property type="entry name" value="CryM"/>
    <property type="match status" value="1"/>
</dbReference>
<dbReference type="Gene3D" id="3.40.50.720">
    <property type="entry name" value="NAD(P)-binding Rossmann-like Domain"/>
    <property type="match status" value="1"/>
</dbReference>
<gene>
    <name evidence="2" type="ORF">DD235_11920</name>
</gene>
<dbReference type="FunFam" id="3.40.50.720:FF:000311">
    <property type="entry name" value="Ornithine cyclodeaminase"/>
    <property type="match status" value="1"/>
</dbReference>
<keyword evidence="3" id="KW-1185">Reference proteome</keyword>
<dbReference type="PANTHER" id="PTHR13812">
    <property type="entry name" value="KETIMINE REDUCTASE MU-CRYSTALLIN"/>
    <property type="match status" value="1"/>
</dbReference>
<protein>
    <submittedName>
        <fullName evidence="2">Ornithine cyclodeaminase family protein</fullName>
    </submittedName>
</protein>
<dbReference type="InterPro" id="IPR023401">
    <property type="entry name" value="ODC_N"/>
</dbReference>
<dbReference type="RefSeq" id="WP_109062326.1">
    <property type="nucleotide sequence ID" value="NZ_QETA01000005.1"/>
</dbReference>
<evidence type="ECO:0000313" key="2">
    <source>
        <dbReference type="EMBL" id="PWF22086.1"/>
    </source>
</evidence>
<dbReference type="GO" id="GO:0016491">
    <property type="term" value="F:oxidoreductase activity"/>
    <property type="evidence" value="ECO:0007669"/>
    <property type="project" value="UniProtKB-ARBA"/>
</dbReference>
<reference evidence="3" key="1">
    <citation type="submission" date="2018-05" db="EMBL/GenBank/DDBJ databases">
        <authorList>
            <person name="Li Y."/>
        </authorList>
    </citation>
    <scope>NUCLEOTIDE SEQUENCE [LARGE SCALE GENOMIC DNA]</scope>
    <source>
        <strain evidence="3">3d-2-2</strain>
    </source>
</reference>
<dbReference type="NCBIfam" id="NF004793">
    <property type="entry name" value="PRK06141.1"/>
    <property type="match status" value="1"/>
</dbReference>
<dbReference type="Gene3D" id="3.30.1780.10">
    <property type="entry name" value="ornithine cyclodeaminase, domain 1"/>
    <property type="match status" value="1"/>
</dbReference>